<comment type="similarity">
    <text evidence="1">Belongs to the SUI1 family.</text>
</comment>
<keyword evidence="2" id="KW-0810">Translation regulation</keyword>
<dbReference type="PROSITE" id="PS50296">
    <property type="entry name" value="SUI1"/>
    <property type="match status" value="1"/>
</dbReference>
<name>A0A6N6M6T9_9FLAO</name>
<dbReference type="InterPro" id="IPR050318">
    <property type="entry name" value="DENR/SUI1_TIF"/>
</dbReference>
<protein>
    <submittedName>
        <fullName evidence="5">Translation initiation factor</fullName>
    </submittedName>
</protein>
<dbReference type="EMBL" id="WACR01000005">
    <property type="protein sequence ID" value="KAB1064313.1"/>
    <property type="molecule type" value="Genomic_DNA"/>
</dbReference>
<dbReference type="OrthoDB" id="9792915at2"/>
<dbReference type="GO" id="GO:0003729">
    <property type="term" value="F:mRNA binding"/>
    <property type="evidence" value="ECO:0007669"/>
    <property type="project" value="TreeGrafter"/>
</dbReference>
<dbReference type="SUPFAM" id="SSF55159">
    <property type="entry name" value="eIF1-like"/>
    <property type="match status" value="1"/>
</dbReference>
<dbReference type="GO" id="GO:0002188">
    <property type="term" value="P:translation reinitiation"/>
    <property type="evidence" value="ECO:0007669"/>
    <property type="project" value="TreeGrafter"/>
</dbReference>
<proteinExistence type="inferred from homology"/>
<comment type="caution">
    <text evidence="5">The sequence shown here is derived from an EMBL/GenBank/DDBJ whole genome shotgun (WGS) entry which is preliminary data.</text>
</comment>
<evidence type="ECO:0000313" key="6">
    <source>
        <dbReference type="Proteomes" id="UP000435357"/>
    </source>
</evidence>
<dbReference type="CDD" id="cd11567">
    <property type="entry name" value="YciH_like"/>
    <property type="match status" value="1"/>
</dbReference>
<keyword evidence="5" id="KW-0396">Initiation factor</keyword>
<dbReference type="InterPro" id="IPR005872">
    <property type="entry name" value="SUI1_arc_bac"/>
</dbReference>
<dbReference type="PANTHER" id="PTHR12789">
    <property type="entry name" value="DENSITY-REGULATED PROTEIN HOMOLOG"/>
    <property type="match status" value="1"/>
</dbReference>
<evidence type="ECO:0000313" key="5">
    <source>
        <dbReference type="EMBL" id="KAB1064313.1"/>
    </source>
</evidence>
<gene>
    <name evidence="5" type="ORF">F3059_06320</name>
</gene>
<dbReference type="Proteomes" id="UP000435357">
    <property type="component" value="Unassembled WGS sequence"/>
</dbReference>
<dbReference type="RefSeq" id="WP_151167341.1">
    <property type="nucleotide sequence ID" value="NZ_WACR01000005.1"/>
</dbReference>
<evidence type="ECO:0000256" key="1">
    <source>
        <dbReference type="ARBA" id="ARBA00005422"/>
    </source>
</evidence>
<dbReference type="InterPro" id="IPR036877">
    <property type="entry name" value="SUI1_dom_sf"/>
</dbReference>
<keyword evidence="3" id="KW-0648">Protein biosynthesis</keyword>
<reference evidence="5 6" key="1">
    <citation type="submission" date="2019-09" db="EMBL/GenBank/DDBJ databases">
        <title>Genomes of Cryomorphaceae.</title>
        <authorList>
            <person name="Bowman J.P."/>
        </authorList>
    </citation>
    <scope>NUCLEOTIDE SEQUENCE [LARGE SCALE GENOMIC DNA]</scope>
    <source>
        <strain evidence="5 6">KCTC 52047</strain>
    </source>
</reference>
<dbReference type="Gene3D" id="3.30.780.10">
    <property type="entry name" value="SUI1-like domain"/>
    <property type="match status" value="1"/>
</dbReference>
<sequence length="115" mass="12696">MSKKNKKKRVDVVYSTNPDYEYDYEDDGVEETLPPEEQNLKVRIEKKGRGGKTAVVVKGFIGSEDDLKDLAKTIKTKCGTGGSAKDGEIIIQGEMRNKVLEVLQKEGYNAKQAGG</sequence>
<evidence type="ECO:0000256" key="3">
    <source>
        <dbReference type="ARBA" id="ARBA00022917"/>
    </source>
</evidence>
<dbReference type="GO" id="GO:0001731">
    <property type="term" value="P:formation of translation preinitiation complex"/>
    <property type="evidence" value="ECO:0007669"/>
    <property type="project" value="TreeGrafter"/>
</dbReference>
<dbReference type="PANTHER" id="PTHR12789:SF0">
    <property type="entry name" value="DENSITY-REGULATED PROTEIN"/>
    <property type="match status" value="1"/>
</dbReference>
<dbReference type="GO" id="GO:0003743">
    <property type="term" value="F:translation initiation factor activity"/>
    <property type="evidence" value="ECO:0007669"/>
    <property type="project" value="UniProtKB-KW"/>
</dbReference>
<dbReference type="AlphaFoldDB" id="A0A6N6M6T9"/>
<organism evidence="5 6">
    <name type="scientific">Salibacter halophilus</name>
    <dbReference type="NCBI Taxonomy" id="1803916"/>
    <lineage>
        <taxon>Bacteria</taxon>
        <taxon>Pseudomonadati</taxon>
        <taxon>Bacteroidota</taxon>
        <taxon>Flavobacteriia</taxon>
        <taxon>Flavobacteriales</taxon>
        <taxon>Salibacteraceae</taxon>
        <taxon>Salibacter</taxon>
    </lineage>
</organism>
<keyword evidence="6" id="KW-1185">Reference proteome</keyword>
<dbReference type="GO" id="GO:0006417">
    <property type="term" value="P:regulation of translation"/>
    <property type="evidence" value="ECO:0007669"/>
    <property type="project" value="UniProtKB-KW"/>
</dbReference>
<feature type="domain" description="SUI1" evidence="4">
    <location>
        <begin position="47"/>
        <end position="107"/>
    </location>
</feature>
<dbReference type="InterPro" id="IPR001950">
    <property type="entry name" value="SUI1"/>
</dbReference>
<dbReference type="PIRSF" id="PIRSF037511">
    <property type="entry name" value="Transl_init_SUI1_pro"/>
    <property type="match status" value="1"/>
</dbReference>
<evidence type="ECO:0000259" key="4">
    <source>
        <dbReference type="PROSITE" id="PS50296"/>
    </source>
</evidence>
<accession>A0A6N6M6T9</accession>
<evidence type="ECO:0000256" key="2">
    <source>
        <dbReference type="ARBA" id="ARBA00022845"/>
    </source>
</evidence>
<dbReference type="Pfam" id="PF01253">
    <property type="entry name" value="SUI1"/>
    <property type="match status" value="1"/>
</dbReference>